<accession>A0A858REX4</accession>
<evidence type="ECO:0000259" key="5">
    <source>
        <dbReference type="PROSITE" id="PS51819"/>
    </source>
</evidence>
<evidence type="ECO:0000256" key="1">
    <source>
        <dbReference type="ARBA" id="ARBA00011051"/>
    </source>
</evidence>
<dbReference type="GO" id="GO:0046677">
    <property type="term" value="P:response to antibiotic"/>
    <property type="evidence" value="ECO:0007669"/>
    <property type="project" value="UniProtKB-KW"/>
</dbReference>
<evidence type="ECO:0000256" key="3">
    <source>
        <dbReference type="ARBA" id="ARBA00023251"/>
    </source>
</evidence>
<organism evidence="6 7">
    <name type="scientific">Luteolibacter luteus</name>
    <dbReference type="NCBI Taxonomy" id="2728835"/>
    <lineage>
        <taxon>Bacteria</taxon>
        <taxon>Pseudomonadati</taxon>
        <taxon>Verrucomicrobiota</taxon>
        <taxon>Verrucomicrobiia</taxon>
        <taxon>Verrucomicrobiales</taxon>
        <taxon>Verrucomicrobiaceae</taxon>
        <taxon>Luteolibacter</taxon>
    </lineage>
</organism>
<evidence type="ECO:0000313" key="6">
    <source>
        <dbReference type="EMBL" id="QJE95161.1"/>
    </source>
</evidence>
<feature type="compositionally biased region" description="Polar residues" evidence="4">
    <location>
        <begin position="116"/>
        <end position="125"/>
    </location>
</feature>
<dbReference type="InterPro" id="IPR037523">
    <property type="entry name" value="VOC_core"/>
</dbReference>
<dbReference type="KEGG" id="luo:HHL09_05025"/>
<dbReference type="AlphaFoldDB" id="A0A858REX4"/>
<dbReference type="InterPro" id="IPR004360">
    <property type="entry name" value="Glyas_Fos-R_dOase_dom"/>
</dbReference>
<evidence type="ECO:0000256" key="2">
    <source>
        <dbReference type="ARBA" id="ARBA00021572"/>
    </source>
</evidence>
<reference evidence="6 7" key="1">
    <citation type="submission" date="2020-04" db="EMBL/GenBank/DDBJ databases">
        <title>Luteolibacter sp. G-1-1-1 isolated from soil.</title>
        <authorList>
            <person name="Dahal R.H."/>
        </authorList>
    </citation>
    <scope>NUCLEOTIDE SEQUENCE [LARGE SCALE GENOMIC DNA]</scope>
    <source>
        <strain evidence="6 7">G-1-1-1</strain>
    </source>
</reference>
<dbReference type="SUPFAM" id="SSF54593">
    <property type="entry name" value="Glyoxalase/Bleomycin resistance protein/Dihydroxybiphenyl dioxygenase"/>
    <property type="match status" value="1"/>
</dbReference>
<dbReference type="PROSITE" id="PS51819">
    <property type="entry name" value="VOC"/>
    <property type="match status" value="1"/>
</dbReference>
<dbReference type="Proteomes" id="UP000501812">
    <property type="component" value="Chromosome"/>
</dbReference>
<dbReference type="CDD" id="cd08349">
    <property type="entry name" value="BLMA_like"/>
    <property type="match status" value="1"/>
</dbReference>
<gene>
    <name evidence="6" type="ORF">HHL09_05025</name>
</gene>
<keyword evidence="7" id="KW-1185">Reference proteome</keyword>
<evidence type="ECO:0000256" key="4">
    <source>
        <dbReference type="SAM" id="MobiDB-lite"/>
    </source>
</evidence>
<dbReference type="EMBL" id="CP051774">
    <property type="protein sequence ID" value="QJE95161.1"/>
    <property type="molecule type" value="Genomic_DNA"/>
</dbReference>
<dbReference type="Gene3D" id="3.10.180.10">
    <property type="entry name" value="2,3-Dihydroxybiphenyl 1,2-Dioxygenase, domain 1"/>
    <property type="match status" value="1"/>
</dbReference>
<dbReference type="InterPro" id="IPR000335">
    <property type="entry name" value="Bleomycin-R"/>
</dbReference>
<sequence>MNTKGSATTFHVSDLGASLSFYTKVLGFTERFRFGDYAGVQHGEVQIHLSGPASTNKRQVGQGSIYIFCDDVNGYHAGISAKGAVAQAPPKDYDYGMRDFVVEDPDGNLLGFGQESDGTSTVPEE</sequence>
<evidence type="ECO:0000313" key="7">
    <source>
        <dbReference type="Proteomes" id="UP000501812"/>
    </source>
</evidence>
<comment type="similarity">
    <text evidence="1">Belongs to the bleomycin resistance protein family.</text>
</comment>
<protein>
    <recommendedName>
        <fullName evidence="2">Bleomycin resistance protein</fullName>
    </recommendedName>
</protein>
<name>A0A858REX4_9BACT</name>
<dbReference type="RefSeq" id="WP_169453382.1">
    <property type="nucleotide sequence ID" value="NZ_CP051774.1"/>
</dbReference>
<keyword evidence="3" id="KW-0046">Antibiotic resistance</keyword>
<dbReference type="Pfam" id="PF00903">
    <property type="entry name" value="Glyoxalase"/>
    <property type="match status" value="1"/>
</dbReference>
<proteinExistence type="inferred from homology"/>
<feature type="region of interest" description="Disordered" evidence="4">
    <location>
        <begin position="106"/>
        <end position="125"/>
    </location>
</feature>
<dbReference type="InterPro" id="IPR029068">
    <property type="entry name" value="Glyas_Bleomycin-R_OHBP_Dase"/>
</dbReference>
<feature type="domain" description="VOC" evidence="5">
    <location>
        <begin position="3"/>
        <end position="115"/>
    </location>
</feature>